<sequence>MSTTLFVRHGTTTWNETGRIQGWAPVSLTEGGREEAAAVADHLAAARDVDGLVTSDLDRAVETAEAIADATGTPIETDSRLRERDFGVFQGLETGSFFDDYPAFDLLENGHDAAVATADSGESWLDVRSRVLDAAADLADRDGTVVAVSHGGPIRLVTGHHRGLDPERALTELAVDNCSITEIGAGSEPDAEGERSLVRSNATPFRE</sequence>
<dbReference type="EMBL" id="JBHSWW010000032">
    <property type="protein sequence ID" value="MFC6752659.1"/>
    <property type="molecule type" value="Genomic_DNA"/>
</dbReference>
<evidence type="ECO:0000313" key="5">
    <source>
        <dbReference type="Proteomes" id="UP001596442"/>
    </source>
</evidence>
<dbReference type="Gene3D" id="3.40.50.1240">
    <property type="entry name" value="Phosphoglycerate mutase-like"/>
    <property type="match status" value="1"/>
</dbReference>
<name>A0ABD5S7Y1_9EURY</name>
<dbReference type="RefSeq" id="WP_379779557.1">
    <property type="nucleotide sequence ID" value="NZ_JBHSWW010000032.1"/>
</dbReference>
<dbReference type="Pfam" id="PF00300">
    <property type="entry name" value="His_Phos_1"/>
    <property type="match status" value="1"/>
</dbReference>
<feature type="compositionally biased region" description="Polar residues" evidence="3">
    <location>
        <begin position="198"/>
        <end position="207"/>
    </location>
</feature>
<comment type="caution">
    <text evidence="4">The sequence shown here is derived from an EMBL/GenBank/DDBJ whole genome shotgun (WGS) entry which is preliminary data.</text>
</comment>
<gene>
    <name evidence="4" type="ORF">ACFQEU_04150</name>
</gene>
<dbReference type="PANTHER" id="PTHR48100:SF62">
    <property type="entry name" value="GLUCOSYL-3-PHOSPHOGLYCERATE PHOSPHATASE"/>
    <property type="match status" value="1"/>
</dbReference>
<evidence type="ECO:0000256" key="2">
    <source>
        <dbReference type="PIRSR" id="PIRSR613078-2"/>
    </source>
</evidence>
<feature type="active site" description="Proton donor/acceptor" evidence="1">
    <location>
        <position position="83"/>
    </location>
</feature>
<evidence type="ECO:0000256" key="1">
    <source>
        <dbReference type="PIRSR" id="PIRSR613078-1"/>
    </source>
</evidence>
<protein>
    <submittedName>
        <fullName evidence="4">Histidine phosphatase family protein</fullName>
    </submittedName>
</protein>
<accession>A0ABD5S7Y1</accession>
<organism evidence="4 5">
    <name type="scientific">Halorubrum tibetense</name>
    <dbReference type="NCBI Taxonomy" id="175631"/>
    <lineage>
        <taxon>Archaea</taxon>
        <taxon>Methanobacteriati</taxon>
        <taxon>Methanobacteriota</taxon>
        <taxon>Stenosarchaea group</taxon>
        <taxon>Halobacteria</taxon>
        <taxon>Halobacteriales</taxon>
        <taxon>Haloferacaceae</taxon>
        <taxon>Halorubrum</taxon>
    </lineage>
</organism>
<feature type="binding site" evidence="2">
    <location>
        <begin position="8"/>
        <end position="15"/>
    </location>
    <ligand>
        <name>substrate</name>
    </ligand>
</feature>
<dbReference type="CDD" id="cd07067">
    <property type="entry name" value="HP_PGM_like"/>
    <property type="match status" value="1"/>
</dbReference>
<dbReference type="AlphaFoldDB" id="A0ABD5S7Y1"/>
<evidence type="ECO:0000313" key="4">
    <source>
        <dbReference type="EMBL" id="MFC6752659.1"/>
    </source>
</evidence>
<dbReference type="SUPFAM" id="SSF53254">
    <property type="entry name" value="Phosphoglycerate mutase-like"/>
    <property type="match status" value="1"/>
</dbReference>
<reference evidence="4 5" key="1">
    <citation type="journal article" date="2019" name="Int. J. Syst. Evol. Microbiol.">
        <title>The Global Catalogue of Microorganisms (GCM) 10K type strain sequencing project: providing services to taxonomists for standard genome sequencing and annotation.</title>
        <authorList>
            <consortium name="The Broad Institute Genomics Platform"/>
            <consortium name="The Broad Institute Genome Sequencing Center for Infectious Disease"/>
            <person name="Wu L."/>
            <person name="Ma J."/>
        </authorList>
    </citation>
    <scope>NUCLEOTIDE SEQUENCE [LARGE SCALE GENOMIC DNA]</scope>
    <source>
        <strain evidence="4 5">CGMCC 1.3239</strain>
    </source>
</reference>
<dbReference type="InterPro" id="IPR013078">
    <property type="entry name" value="His_Pase_superF_clade-1"/>
</dbReference>
<dbReference type="InterPro" id="IPR050275">
    <property type="entry name" value="PGM_Phosphatase"/>
</dbReference>
<evidence type="ECO:0000256" key="3">
    <source>
        <dbReference type="SAM" id="MobiDB-lite"/>
    </source>
</evidence>
<keyword evidence="5" id="KW-1185">Reference proteome</keyword>
<proteinExistence type="predicted"/>
<dbReference type="Proteomes" id="UP001596442">
    <property type="component" value="Unassembled WGS sequence"/>
</dbReference>
<dbReference type="InterPro" id="IPR029033">
    <property type="entry name" value="His_PPase_superfam"/>
</dbReference>
<feature type="active site" description="Tele-phosphohistidine intermediate" evidence="1">
    <location>
        <position position="9"/>
    </location>
</feature>
<feature type="region of interest" description="Disordered" evidence="3">
    <location>
        <begin position="184"/>
        <end position="207"/>
    </location>
</feature>
<feature type="binding site" evidence="2">
    <location>
        <position position="59"/>
    </location>
    <ligand>
        <name>substrate</name>
    </ligand>
</feature>
<dbReference type="PANTHER" id="PTHR48100">
    <property type="entry name" value="BROAD-SPECIFICITY PHOSPHATASE YOR283W-RELATED"/>
    <property type="match status" value="1"/>
</dbReference>
<dbReference type="SMART" id="SM00855">
    <property type="entry name" value="PGAM"/>
    <property type="match status" value="1"/>
</dbReference>